<gene>
    <name evidence="7" type="ORF">Rsub_04021</name>
</gene>
<dbReference type="PROSITE" id="PS00195">
    <property type="entry name" value="GLUTAREDOXIN_1"/>
    <property type="match status" value="1"/>
</dbReference>
<dbReference type="PRINTS" id="PR00160">
    <property type="entry name" value="GLUTAREDOXIN"/>
</dbReference>
<feature type="domain" description="Glutaredoxin" evidence="6">
    <location>
        <begin position="45"/>
        <end position="107"/>
    </location>
</feature>
<keyword evidence="4" id="KW-1015">Disulfide bond</keyword>
<dbReference type="PANTHER" id="PTHR45694:SF5">
    <property type="entry name" value="GLUTAREDOXIN 2"/>
    <property type="match status" value="1"/>
</dbReference>
<evidence type="ECO:0000313" key="8">
    <source>
        <dbReference type="Proteomes" id="UP000247498"/>
    </source>
</evidence>
<dbReference type="OrthoDB" id="418495at2759"/>
<dbReference type="NCBIfam" id="TIGR02180">
    <property type="entry name" value="GRX_euk"/>
    <property type="match status" value="1"/>
</dbReference>
<accession>A0A2V0P3D3</accession>
<dbReference type="InterPro" id="IPR036249">
    <property type="entry name" value="Thioredoxin-like_sf"/>
</dbReference>
<dbReference type="GO" id="GO:0034599">
    <property type="term" value="P:cellular response to oxidative stress"/>
    <property type="evidence" value="ECO:0007669"/>
    <property type="project" value="TreeGrafter"/>
</dbReference>
<evidence type="ECO:0000256" key="1">
    <source>
        <dbReference type="ARBA" id="ARBA00007190"/>
    </source>
</evidence>
<evidence type="ECO:0000256" key="4">
    <source>
        <dbReference type="ARBA" id="ARBA00023157"/>
    </source>
</evidence>
<proteinExistence type="inferred from homology"/>
<dbReference type="InParanoid" id="A0A2V0P3D3"/>
<dbReference type="GO" id="GO:0005737">
    <property type="term" value="C:cytoplasm"/>
    <property type="evidence" value="ECO:0007669"/>
    <property type="project" value="TreeGrafter"/>
</dbReference>
<dbReference type="Gene3D" id="3.40.30.10">
    <property type="entry name" value="Glutaredoxin"/>
    <property type="match status" value="1"/>
</dbReference>
<evidence type="ECO:0000259" key="6">
    <source>
        <dbReference type="Pfam" id="PF00462"/>
    </source>
</evidence>
<comment type="caution">
    <text evidence="7">The sequence shown here is derived from an EMBL/GenBank/DDBJ whole genome shotgun (WGS) entry which is preliminary data.</text>
</comment>
<dbReference type="Pfam" id="PF00462">
    <property type="entry name" value="Glutaredoxin"/>
    <property type="match status" value="1"/>
</dbReference>
<sequence length="133" mass="13907">MQRATVSAISRAAPFGGASRRPVVAVRAATTLADSIRKTVADNKVVVYSKTTCPYCTRVKGLLAELKVPALVIELDQTADGPDVQASMMDVVGRRSVPQVFIGGNHVGGCDDTVAAYEAGKLKDLLGTVGFSI</sequence>
<dbReference type="AlphaFoldDB" id="A0A2V0P3D3"/>
<dbReference type="CDD" id="cd03419">
    <property type="entry name" value="GRX_GRXh_1_2_like"/>
    <property type="match status" value="1"/>
</dbReference>
<dbReference type="PROSITE" id="PS51354">
    <property type="entry name" value="GLUTAREDOXIN_2"/>
    <property type="match status" value="1"/>
</dbReference>
<dbReference type="EMBL" id="BDRX01000026">
    <property type="protein sequence ID" value="GBF91717.1"/>
    <property type="molecule type" value="Genomic_DNA"/>
</dbReference>
<keyword evidence="8" id="KW-1185">Reference proteome</keyword>
<keyword evidence="5" id="KW-0676">Redox-active center</keyword>
<protein>
    <submittedName>
        <fullName evidence="7">Glutaredoxin-C4</fullName>
    </submittedName>
</protein>
<dbReference type="Proteomes" id="UP000247498">
    <property type="component" value="Unassembled WGS sequence"/>
</dbReference>
<evidence type="ECO:0000256" key="5">
    <source>
        <dbReference type="ARBA" id="ARBA00023284"/>
    </source>
</evidence>
<reference evidence="7 8" key="1">
    <citation type="journal article" date="2018" name="Sci. Rep.">
        <title>Raphidocelis subcapitata (=Pseudokirchneriella subcapitata) provides an insight into genome evolution and environmental adaptations in the Sphaeropleales.</title>
        <authorList>
            <person name="Suzuki S."/>
            <person name="Yamaguchi H."/>
            <person name="Nakajima N."/>
            <person name="Kawachi M."/>
        </authorList>
    </citation>
    <scope>NUCLEOTIDE SEQUENCE [LARGE SCALE GENOMIC DNA]</scope>
    <source>
        <strain evidence="7 8">NIES-35</strain>
    </source>
</reference>
<keyword evidence="2" id="KW-0813">Transport</keyword>
<evidence type="ECO:0000256" key="2">
    <source>
        <dbReference type="ARBA" id="ARBA00022448"/>
    </source>
</evidence>
<organism evidence="7 8">
    <name type="scientific">Raphidocelis subcapitata</name>
    <dbReference type="NCBI Taxonomy" id="307507"/>
    <lineage>
        <taxon>Eukaryota</taxon>
        <taxon>Viridiplantae</taxon>
        <taxon>Chlorophyta</taxon>
        <taxon>core chlorophytes</taxon>
        <taxon>Chlorophyceae</taxon>
        <taxon>CS clade</taxon>
        <taxon>Sphaeropleales</taxon>
        <taxon>Selenastraceae</taxon>
        <taxon>Raphidocelis</taxon>
    </lineage>
</organism>
<dbReference type="FunFam" id="3.40.30.10:FF:000026">
    <property type="entry name" value="Glutaredoxin 2"/>
    <property type="match status" value="1"/>
</dbReference>
<dbReference type="PANTHER" id="PTHR45694">
    <property type="entry name" value="GLUTAREDOXIN 2"/>
    <property type="match status" value="1"/>
</dbReference>
<dbReference type="InterPro" id="IPR011767">
    <property type="entry name" value="GLR_AS"/>
</dbReference>
<dbReference type="InterPro" id="IPR014025">
    <property type="entry name" value="Glutaredoxin_subgr"/>
</dbReference>
<dbReference type="InterPro" id="IPR011899">
    <property type="entry name" value="Glutaredoxin_euk/vir"/>
</dbReference>
<dbReference type="GO" id="GO:0015038">
    <property type="term" value="F:glutathione disulfide oxidoreductase activity"/>
    <property type="evidence" value="ECO:0007669"/>
    <property type="project" value="TreeGrafter"/>
</dbReference>
<dbReference type="SUPFAM" id="SSF52833">
    <property type="entry name" value="Thioredoxin-like"/>
    <property type="match status" value="1"/>
</dbReference>
<dbReference type="STRING" id="307507.A0A2V0P3D3"/>
<dbReference type="FunCoup" id="A0A2V0P3D3">
    <property type="interactions" value="1299"/>
</dbReference>
<evidence type="ECO:0000313" key="7">
    <source>
        <dbReference type="EMBL" id="GBF91717.1"/>
    </source>
</evidence>
<dbReference type="InterPro" id="IPR002109">
    <property type="entry name" value="Glutaredoxin"/>
</dbReference>
<name>A0A2V0P3D3_9CHLO</name>
<evidence type="ECO:0000256" key="3">
    <source>
        <dbReference type="ARBA" id="ARBA00022982"/>
    </source>
</evidence>
<comment type="similarity">
    <text evidence="1">Belongs to the glutaredoxin family. CPYC subfamily.</text>
</comment>
<keyword evidence="3" id="KW-0249">Electron transport</keyword>